<dbReference type="AlphaFoldDB" id="X0XKH0"/>
<name>X0XKH0_9ZZZZ</name>
<accession>X0XKH0</accession>
<sequence>MFSAAKSWGPNAMKAVTGKSKGGRPRTRDPVAPSPKALVERACEQLGIDARPEAKLLAGDLISGRVVLPPRHLIEQAWE</sequence>
<comment type="caution">
    <text evidence="2">The sequence shown here is derived from an EMBL/GenBank/DDBJ whole genome shotgun (WGS) entry which is preliminary data.</text>
</comment>
<feature type="region of interest" description="Disordered" evidence="1">
    <location>
        <begin position="1"/>
        <end position="37"/>
    </location>
</feature>
<dbReference type="EMBL" id="BARS01051253">
    <property type="protein sequence ID" value="GAG43665.1"/>
    <property type="molecule type" value="Genomic_DNA"/>
</dbReference>
<gene>
    <name evidence="2" type="ORF">S01H1_76381</name>
</gene>
<proteinExistence type="predicted"/>
<organism evidence="2">
    <name type="scientific">marine sediment metagenome</name>
    <dbReference type="NCBI Taxonomy" id="412755"/>
    <lineage>
        <taxon>unclassified sequences</taxon>
        <taxon>metagenomes</taxon>
        <taxon>ecological metagenomes</taxon>
    </lineage>
</organism>
<evidence type="ECO:0000313" key="2">
    <source>
        <dbReference type="EMBL" id="GAG43665.1"/>
    </source>
</evidence>
<feature type="non-terminal residue" evidence="2">
    <location>
        <position position="79"/>
    </location>
</feature>
<protein>
    <submittedName>
        <fullName evidence="2">Uncharacterized protein</fullName>
    </submittedName>
</protein>
<reference evidence="2" key="1">
    <citation type="journal article" date="2014" name="Front. Microbiol.">
        <title>High frequency of phylogenetically diverse reductive dehalogenase-homologous genes in deep subseafloor sedimentary metagenomes.</title>
        <authorList>
            <person name="Kawai M."/>
            <person name="Futagami T."/>
            <person name="Toyoda A."/>
            <person name="Takaki Y."/>
            <person name="Nishi S."/>
            <person name="Hori S."/>
            <person name="Arai W."/>
            <person name="Tsubouchi T."/>
            <person name="Morono Y."/>
            <person name="Uchiyama I."/>
            <person name="Ito T."/>
            <person name="Fujiyama A."/>
            <person name="Inagaki F."/>
            <person name="Takami H."/>
        </authorList>
    </citation>
    <scope>NUCLEOTIDE SEQUENCE</scope>
    <source>
        <strain evidence="2">Expedition CK06-06</strain>
    </source>
</reference>
<evidence type="ECO:0000256" key="1">
    <source>
        <dbReference type="SAM" id="MobiDB-lite"/>
    </source>
</evidence>